<comment type="caution">
    <text evidence="1">The sequence shown here is derived from an EMBL/GenBank/DDBJ whole genome shotgun (WGS) entry which is preliminary data.</text>
</comment>
<sequence>MCEPAHKFALTLSGIRVNGVTDKLKSCDCERSRRHKQFGQTLPVFTTVPVTEAMFSTMAGDIMDATGVFVATETEHSYQLIKFVMDLLCHLDGEPVGDLK</sequence>
<reference evidence="1" key="3">
    <citation type="submission" date="2023-05" db="EMBL/GenBank/DDBJ databases">
        <authorList>
            <person name="Smith C.H."/>
        </authorList>
    </citation>
    <scope>NUCLEOTIDE SEQUENCE</scope>
    <source>
        <strain evidence="1">CHS0354</strain>
        <tissue evidence="1">Mantle</tissue>
    </source>
</reference>
<proteinExistence type="predicted"/>
<evidence type="ECO:0000313" key="2">
    <source>
        <dbReference type="Proteomes" id="UP001195483"/>
    </source>
</evidence>
<name>A0AAE0W179_9BIVA</name>
<accession>A0AAE0W179</accession>
<dbReference type="Proteomes" id="UP001195483">
    <property type="component" value="Unassembled WGS sequence"/>
</dbReference>
<feature type="non-terminal residue" evidence="1">
    <location>
        <position position="100"/>
    </location>
</feature>
<evidence type="ECO:0000313" key="1">
    <source>
        <dbReference type="EMBL" id="KAK3598303.1"/>
    </source>
</evidence>
<protein>
    <submittedName>
        <fullName evidence="1">Uncharacterized protein</fullName>
    </submittedName>
</protein>
<dbReference type="AlphaFoldDB" id="A0AAE0W179"/>
<keyword evidence="2" id="KW-1185">Reference proteome</keyword>
<reference evidence="1" key="1">
    <citation type="journal article" date="2021" name="Genome Biol. Evol.">
        <title>A High-Quality Reference Genome for a Parasitic Bivalve with Doubly Uniparental Inheritance (Bivalvia: Unionida).</title>
        <authorList>
            <person name="Smith C.H."/>
        </authorList>
    </citation>
    <scope>NUCLEOTIDE SEQUENCE</scope>
    <source>
        <strain evidence="1">CHS0354</strain>
    </source>
</reference>
<reference evidence="1" key="2">
    <citation type="journal article" date="2021" name="Genome Biol. Evol.">
        <title>Developing a high-quality reference genome for a parasitic bivalve with doubly uniparental inheritance (Bivalvia: Unionida).</title>
        <authorList>
            <person name="Smith C.H."/>
        </authorList>
    </citation>
    <scope>NUCLEOTIDE SEQUENCE</scope>
    <source>
        <strain evidence="1">CHS0354</strain>
        <tissue evidence="1">Mantle</tissue>
    </source>
</reference>
<dbReference type="EMBL" id="JAEAOA010000642">
    <property type="protein sequence ID" value="KAK3598303.1"/>
    <property type="molecule type" value="Genomic_DNA"/>
</dbReference>
<organism evidence="1 2">
    <name type="scientific">Potamilus streckersoni</name>
    <dbReference type="NCBI Taxonomy" id="2493646"/>
    <lineage>
        <taxon>Eukaryota</taxon>
        <taxon>Metazoa</taxon>
        <taxon>Spiralia</taxon>
        <taxon>Lophotrochozoa</taxon>
        <taxon>Mollusca</taxon>
        <taxon>Bivalvia</taxon>
        <taxon>Autobranchia</taxon>
        <taxon>Heteroconchia</taxon>
        <taxon>Palaeoheterodonta</taxon>
        <taxon>Unionida</taxon>
        <taxon>Unionoidea</taxon>
        <taxon>Unionidae</taxon>
        <taxon>Ambleminae</taxon>
        <taxon>Lampsilini</taxon>
        <taxon>Potamilus</taxon>
    </lineage>
</organism>
<gene>
    <name evidence="1" type="ORF">CHS0354_010276</name>
</gene>